<keyword evidence="2" id="KW-1185">Reference proteome</keyword>
<name>A0A5B7DCX0_PORTR</name>
<gene>
    <name evidence="1" type="ORF">E2C01_011973</name>
</gene>
<proteinExistence type="predicted"/>
<protein>
    <submittedName>
        <fullName evidence="1">Uncharacterized protein</fullName>
    </submittedName>
</protein>
<sequence>MKIGQNFAWSNAEIFKLGFANHQRFARFLGVPKWLI</sequence>
<dbReference type="EMBL" id="VSRR010000735">
    <property type="protein sequence ID" value="MPC19067.1"/>
    <property type="molecule type" value="Genomic_DNA"/>
</dbReference>
<reference evidence="1 2" key="1">
    <citation type="submission" date="2019-05" db="EMBL/GenBank/DDBJ databases">
        <title>Another draft genome of Portunus trituberculatus and its Hox gene families provides insights of decapod evolution.</title>
        <authorList>
            <person name="Jeong J.-H."/>
            <person name="Song I."/>
            <person name="Kim S."/>
            <person name="Choi T."/>
            <person name="Kim D."/>
            <person name="Ryu S."/>
            <person name="Kim W."/>
        </authorList>
    </citation>
    <scope>NUCLEOTIDE SEQUENCE [LARGE SCALE GENOMIC DNA]</scope>
    <source>
        <tissue evidence="1">Muscle</tissue>
    </source>
</reference>
<organism evidence="1 2">
    <name type="scientific">Portunus trituberculatus</name>
    <name type="common">Swimming crab</name>
    <name type="synonym">Neptunus trituberculatus</name>
    <dbReference type="NCBI Taxonomy" id="210409"/>
    <lineage>
        <taxon>Eukaryota</taxon>
        <taxon>Metazoa</taxon>
        <taxon>Ecdysozoa</taxon>
        <taxon>Arthropoda</taxon>
        <taxon>Crustacea</taxon>
        <taxon>Multicrustacea</taxon>
        <taxon>Malacostraca</taxon>
        <taxon>Eumalacostraca</taxon>
        <taxon>Eucarida</taxon>
        <taxon>Decapoda</taxon>
        <taxon>Pleocyemata</taxon>
        <taxon>Brachyura</taxon>
        <taxon>Eubrachyura</taxon>
        <taxon>Portunoidea</taxon>
        <taxon>Portunidae</taxon>
        <taxon>Portuninae</taxon>
        <taxon>Portunus</taxon>
    </lineage>
</organism>
<evidence type="ECO:0000313" key="1">
    <source>
        <dbReference type="EMBL" id="MPC19067.1"/>
    </source>
</evidence>
<dbReference type="AlphaFoldDB" id="A0A5B7DCX0"/>
<comment type="caution">
    <text evidence="1">The sequence shown here is derived from an EMBL/GenBank/DDBJ whole genome shotgun (WGS) entry which is preliminary data.</text>
</comment>
<dbReference type="Proteomes" id="UP000324222">
    <property type="component" value="Unassembled WGS sequence"/>
</dbReference>
<accession>A0A5B7DCX0</accession>
<evidence type="ECO:0000313" key="2">
    <source>
        <dbReference type="Proteomes" id="UP000324222"/>
    </source>
</evidence>